<evidence type="ECO:0000313" key="1">
    <source>
        <dbReference type="EMBL" id="GBR76713.1"/>
    </source>
</evidence>
<dbReference type="SUPFAM" id="SSF56784">
    <property type="entry name" value="HAD-like"/>
    <property type="match status" value="1"/>
</dbReference>
<accession>A0A388THS5</accession>
<dbReference type="GO" id="GO:0008962">
    <property type="term" value="F:phosphatidylglycerophosphatase activity"/>
    <property type="evidence" value="ECO:0007669"/>
    <property type="project" value="InterPro"/>
</dbReference>
<evidence type="ECO:0000313" key="2">
    <source>
        <dbReference type="Proteomes" id="UP000275925"/>
    </source>
</evidence>
<sequence>MPALQDTLRDWLAPAEYLDDICALNLSGLTSRGIKLLLLDVDNTILPTTADEPSLRVLHWFERVRTQTFQTVLISSALGRARLAKISALLGVPAYHGVLKPFLPGLRYVLAEYAARPEECAIVGDELLTDILPARRLGAYAVLVKGCDQPLSPRREIGFLRRARAAILENVINKKVVFDA</sequence>
<proteinExistence type="predicted"/>
<dbReference type="EMBL" id="BGZO01000042">
    <property type="protein sequence ID" value="GBR76713.1"/>
    <property type="molecule type" value="Genomic_DNA"/>
</dbReference>
<dbReference type="InterPro" id="IPR027706">
    <property type="entry name" value="PGP_Pase"/>
</dbReference>
<dbReference type="Gene3D" id="3.40.50.1000">
    <property type="entry name" value="HAD superfamily/HAD-like"/>
    <property type="match status" value="1"/>
</dbReference>
<dbReference type="Proteomes" id="UP000275925">
    <property type="component" value="Unassembled WGS sequence"/>
</dbReference>
<gene>
    <name evidence="1" type="ORF">NO2_1220</name>
</gene>
<reference evidence="1 2" key="1">
    <citation type="journal article" date="2019" name="ISME J.">
        <title>Genome analyses of uncultured TG2/ZB3 bacteria in 'Margulisbacteria' specifically attached to ectosymbiotic spirochetes of protists in the termite gut.</title>
        <authorList>
            <person name="Utami Y.D."/>
            <person name="Kuwahara H."/>
            <person name="Igai K."/>
            <person name="Murakami T."/>
            <person name="Sugaya K."/>
            <person name="Morikawa T."/>
            <person name="Nagura Y."/>
            <person name="Yuki M."/>
            <person name="Deevong P."/>
            <person name="Inoue T."/>
            <person name="Kihara K."/>
            <person name="Lo N."/>
            <person name="Yamada A."/>
            <person name="Ohkuma M."/>
            <person name="Hongoh Y."/>
        </authorList>
    </citation>
    <scope>NUCLEOTIDE SEQUENCE [LARGE SCALE GENOMIC DNA]</scope>
    <source>
        <strain evidence="1">NkOx7-02</strain>
    </source>
</reference>
<comment type="caution">
    <text evidence="1">The sequence shown here is derived from an EMBL/GenBank/DDBJ whole genome shotgun (WGS) entry which is preliminary data.</text>
</comment>
<keyword evidence="1" id="KW-0378">Hydrolase</keyword>
<dbReference type="InterPro" id="IPR036412">
    <property type="entry name" value="HAD-like_sf"/>
</dbReference>
<dbReference type="InterPro" id="IPR023214">
    <property type="entry name" value="HAD_sf"/>
</dbReference>
<organism evidence="1 2">
    <name type="scientific">Candidatus Termititenax persephonae</name>
    <dbReference type="NCBI Taxonomy" id="2218525"/>
    <lineage>
        <taxon>Bacteria</taxon>
        <taxon>Bacillati</taxon>
        <taxon>Candidatus Margulisiibacteriota</taxon>
        <taxon>Candidatus Termititenacia</taxon>
        <taxon>Candidatus Termititenacales</taxon>
        <taxon>Candidatus Termititenacaceae</taxon>
        <taxon>Candidatus Termititenax</taxon>
    </lineage>
</organism>
<protein>
    <submittedName>
        <fullName evidence="1">HAD family hydrolase</fullName>
    </submittedName>
</protein>
<dbReference type="Pfam" id="PF09419">
    <property type="entry name" value="PGP_phosphatase"/>
    <property type="match status" value="1"/>
</dbReference>
<keyword evidence="2" id="KW-1185">Reference proteome</keyword>
<dbReference type="AlphaFoldDB" id="A0A388THS5"/>
<name>A0A388THS5_9BACT</name>